<feature type="region of interest" description="Disordered" evidence="1">
    <location>
        <begin position="87"/>
        <end position="110"/>
    </location>
</feature>
<gene>
    <name evidence="2" type="ORF">AK812_SmicGene13503</name>
</gene>
<keyword evidence="3" id="KW-1185">Reference proteome</keyword>
<name>A0A1Q9E804_SYMMI</name>
<accession>A0A1Q9E804</accession>
<dbReference type="OrthoDB" id="414533at2759"/>
<feature type="region of interest" description="Disordered" evidence="1">
    <location>
        <begin position="263"/>
        <end position="305"/>
    </location>
</feature>
<reference evidence="2 3" key="1">
    <citation type="submission" date="2016-02" db="EMBL/GenBank/DDBJ databases">
        <title>Genome analysis of coral dinoflagellate symbionts highlights evolutionary adaptations to a symbiotic lifestyle.</title>
        <authorList>
            <person name="Aranda M."/>
            <person name="Li Y."/>
            <person name="Liew Y.J."/>
            <person name="Baumgarten S."/>
            <person name="Simakov O."/>
            <person name="Wilson M."/>
            <person name="Piel J."/>
            <person name="Ashoor H."/>
            <person name="Bougouffa S."/>
            <person name="Bajic V.B."/>
            <person name="Ryu T."/>
            <person name="Ravasi T."/>
            <person name="Bayer T."/>
            <person name="Micklem G."/>
            <person name="Kim H."/>
            <person name="Bhak J."/>
            <person name="Lajeunesse T.C."/>
            <person name="Voolstra C.R."/>
        </authorList>
    </citation>
    <scope>NUCLEOTIDE SEQUENCE [LARGE SCALE GENOMIC DNA]</scope>
    <source>
        <strain evidence="2 3">CCMP2467</strain>
    </source>
</reference>
<feature type="compositionally biased region" description="Pro residues" evidence="1">
    <location>
        <begin position="270"/>
        <end position="286"/>
    </location>
</feature>
<proteinExistence type="predicted"/>
<organism evidence="2 3">
    <name type="scientific">Symbiodinium microadriaticum</name>
    <name type="common">Dinoflagellate</name>
    <name type="synonym">Zooxanthella microadriatica</name>
    <dbReference type="NCBI Taxonomy" id="2951"/>
    <lineage>
        <taxon>Eukaryota</taxon>
        <taxon>Sar</taxon>
        <taxon>Alveolata</taxon>
        <taxon>Dinophyceae</taxon>
        <taxon>Suessiales</taxon>
        <taxon>Symbiodiniaceae</taxon>
        <taxon>Symbiodinium</taxon>
    </lineage>
</organism>
<evidence type="ECO:0000313" key="2">
    <source>
        <dbReference type="EMBL" id="OLQ03546.1"/>
    </source>
</evidence>
<sequence length="1449" mass="155297">MQSCGDRLLCLPTGFIPADTLRAGEDANASDLVGLSSGLSVPPISLTEDGEWVRPTDTTPVPALIVDFADAGAECLSQADVPYRAALGRHRPRTRLPSTSLPPRPVSRQKSQAELFLRDGSFAKRLRQSALRRISPTMAEGTEPDLMTRYFERFGGYGSQKLLGLVQYQLAQVSDLLAQGSTAGACDLVAQLIIMVDQVNADGGKHDLAFLFSLQPDPPAAVFVNHPSLPTAALRPFSPLADARLVASTLAYVKEIETLSSRRLEYGGPPKKPGGPPSPPKLPATPPGGADPSAEPALTKKQPRAAPSSRLYLYTANLVFPELFAGLAPMCPKRPAQVHHRGAANLCKPQSKRQGHAVELQPEPREAALRLSAPCTPCEPPPGLQSLSGLPFSEPGCHREEPPCFPAGTVEKTDFWAWAAALPRLLLAGRTSFSRFLAGPVALMLARILEQGAGIPANDLPFPAASLEKKSTALQLMKLWSTKGLLRVFHGPASDRELVRTFGSYKNEDADRMIGDRRGPNSLEGRVLGPSRFFPPGQLLTNMSVPRFSHMLVGASTDRSDFYHQIGVSTPRSLTNRVGPALCATDLIAAGLQAHLPHVPRALLADPTGHHYHGAFQALFQGDHGGVEYATAGHESLLVAAGLLKEGTRLKGRSPVPLGDFWDGLIIDDFFALSCEPVSSVDGLDPSSLAASLQRSRAGQAVERAKAAYNAEGVKGSDHKDVLGSLTTRAGGAHIDSELATVAEGASARVSSFFTVALGGSPSTADSGLVALPRGAAQEVALLSALAPVIASNVAVPVSPFAYCSDASLAKGAACVTYVGESVSAALWANSGKKGFYTSLDGHRVGQGFSNLSAGSGFGASPSFARPLGMDFDFVEVGGPGAFLFFRPPGRRLQARMLLVFLAACEDPPSPGLENVLVNDVLCSHQWFETQAWRWQGRKHINVYESEAALRVYRDLCLEGGDLRFNALVDSSVTLGSHAKGRSSAKLLGPSLRKVGATLVAGGLYPAWHYAPTRLNPSDDPTRDQPCRSAAGPQLANLCSPQLLGSFGGLTKPRANWLRLFLVVGGPLFSTKRRLEALLDLPGLPRCSAEADHSALDFDATLGYPGEGPACLWLCFLFLSLRPTDSALGPRDAGDLLRMRNRASSLQEVAGFSLETLLQAKPFDPEDLCSWLTTYGRDLYNSGSGEVCKAFRKDLVFPADALGAQTFVLLRISEPKTRSRAARHQAAKLEPSDLVQVVQLAFEKLPRESPLWPMSQQSLRKRFIAVLACLGIDRACGREKALDLGSFRPGGATFLLQCTEDSELVRRRGRWVSHKVMEVYLQEVSASTYVADLPPQARHRVQGAAADYSGAAMFWELRAQMPAVKLYHSWRCSKIHEHAPEQKQSEGQKGFELLRRKSDLTFGTGLKAPARPPKVVGTDAGCEALPQLTVLENPRARTGAEAIGGAKRL</sequence>
<comment type="caution">
    <text evidence="2">The sequence shown here is derived from an EMBL/GenBank/DDBJ whole genome shotgun (WGS) entry which is preliminary data.</text>
</comment>
<dbReference type="Proteomes" id="UP000186817">
    <property type="component" value="Unassembled WGS sequence"/>
</dbReference>
<protein>
    <submittedName>
        <fullName evidence="2">Uncharacterized protein</fullName>
    </submittedName>
</protein>
<dbReference type="EMBL" id="LSRX01000233">
    <property type="protein sequence ID" value="OLQ03546.1"/>
    <property type="molecule type" value="Genomic_DNA"/>
</dbReference>
<evidence type="ECO:0000313" key="3">
    <source>
        <dbReference type="Proteomes" id="UP000186817"/>
    </source>
</evidence>
<evidence type="ECO:0000256" key="1">
    <source>
        <dbReference type="SAM" id="MobiDB-lite"/>
    </source>
</evidence>